<accession>A0A2T0HLV2</accession>
<dbReference type="AlphaFoldDB" id="A0A2T0HLV2"/>
<proteinExistence type="predicted"/>
<evidence type="ECO:0000313" key="3">
    <source>
        <dbReference type="Proteomes" id="UP000239731"/>
    </source>
</evidence>
<evidence type="ECO:0000313" key="2">
    <source>
        <dbReference type="EMBL" id="PRW84046.1"/>
    </source>
</evidence>
<dbReference type="EMBL" id="PVUH01000033">
    <property type="protein sequence ID" value="PRW84046.1"/>
    <property type="molecule type" value="Genomic_DNA"/>
</dbReference>
<protein>
    <submittedName>
        <fullName evidence="2">Uncharacterized protein</fullName>
    </submittedName>
</protein>
<comment type="caution">
    <text evidence="2">The sequence shown here is derived from an EMBL/GenBank/DDBJ whole genome shotgun (WGS) entry which is preliminary data.</text>
</comment>
<feature type="compositionally biased region" description="Basic and acidic residues" evidence="1">
    <location>
        <begin position="104"/>
        <end position="116"/>
    </location>
</feature>
<sequence length="116" mass="13059">MTTAKIRRMLQVMRDQLTPSELLIITIPPDSQAPVTHWVVSLELARRHRSVGLCCDAQFAAEVTQQLHRLSGSRQRNAILFPEHSTPRADLLIKPALGSTAEQTARDAHQDMRRTP</sequence>
<organism evidence="2 3">
    <name type="scientific">Pseudomonas fluorescens</name>
    <dbReference type="NCBI Taxonomy" id="294"/>
    <lineage>
        <taxon>Bacteria</taxon>
        <taxon>Pseudomonadati</taxon>
        <taxon>Pseudomonadota</taxon>
        <taxon>Gammaproteobacteria</taxon>
        <taxon>Pseudomonadales</taxon>
        <taxon>Pseudomonadaceae</taxon>
        <taxon>Pseudomonas</taxon>
    </lineage>
</organism>
<dbReference type="Proteomes" id="UP000239731">
    <property type="component" value="Unassembled WGS sequence"/>
</dbReference>
<reference evidence="2 3" key="1">
    <citation type="submission" date="2018-03" db="EMBL/GenBank/DDBJ databases">
        <title>Blue discolouration in mozzarella cheese caused by Pseudomonas fluorescens.</title>
        <authorList>
            <person name="Chiesa F."/>
            <person name="Dalmasso A."/>
            <person name="Lomonaco S."/>
        </authorList>
    </citation>
    <scope>NUCLEOTIDE SEQUENCE [LARGE SCALE GENOMIC DNA]</scope>
    <source>
        <strain evidence="2 3">11293</strain>
    </source>
</reference>
<gene>
    <name evidence="2" type="ORF">C7A10_29690</name>
</gene>
<evidence type="ECO:0000256" key="1">
    <source>
        <dbReference type="SAM" id="MobiDB-lite"/>
    </source>
</evidence>
<name>A0A2T0HLV2_PSEFL</name>
<feature type="region of interest" description="Disordered" evidence="1">
    <location>
        <begin position="93"/>
        <end position="116"/>
    </location>
</feature>
<dbReference type="RefSeq" id="WP_106118714.1">
    <property type="nucleotide sequence ID" value="NZ_PVUH01000033.1"/>
</dbReference>